<name>I7M464_TETTS</name>
<dbReference type="KEGG" id="tet:TTHERM_00836570"/>
<dbReference type="AlphaFoldDB" id="I7M464"/>
<dbReference type="InParanoid" id="I7M464"/>
<accession>I7M464</accession>
<dbReference type="Proteomes" id="UP000009168">
    <property type="component" value="Unassembled WGS sequence"/>
</dbReference>
<evidence type="ECO:0000313" key="1">
    <source>
        <dbReference type="EMBL" id="EAS04985.2"/>
    </source>
</evidence>
<dbReference type="RefSeq" id="XP_001025230.2">
    <property type="nucleotide sequence ID" value="XM_001025230.3"/>
</dbReference>
<gene>
    <name evidence="1" type="ORF">TTHERM_00836570</name>
</gene>
<keyword evidence="2" id="KW-1185">Reference proteome</keyword>
<reference evidence="2" key="1">
    <citation type="journal article" date="2006" name="PLoS Biol.">
        <title>Macronuclear genome sequence of the ciliate Tetrahymena thermophila, a model eukaryote.</title>
        <authorList>
            <person name="Eisen J.A."/>
            <person name="Coyne R.S."/>
            <person name="Wu M."/>
            <person name="Wu D."/>
            <person name="Thiagarajan M."/>
            <person name="Wortman J.R."/>
            <person name="Badger J.H."/>
            <person name="Ren Q."/>
            <person name="Amedeo P."/>
            <person name="Jones K.M."/>
            <person name="Tallon L.J."/>
            <person name="Delcher A.L."/>
            <person name="Salzberg S.L."/>
            <person name="Silva J.C."/>
            <person name="Haas B.J."/>
            <person name="Majoros W.H."/>
            <person name="Farzad M."/>
            <person name="Carlton J.M."/>
            <person name="Smith R.K. Jr."/>
            <person name="Garg J."/>
            <person name="Pearlman R.E."/>
            <person name="Karrer K.M."/>
            <person name="Sun L."/>
            <person name="Manning G."/>
            <person name="Elde N.C."/>
            <person name="Turkewitz A.P."/>
            <person name="Asai D.J."/>
            <person name="Wilkes D.E."/>
            <person name="Wang Y."/>
            <person name="Cai H."/>
            <person name="Collins K."/>
            <person name="Stewart B.A."/>
            <person name="Lee S.R."/>
            <person name="Wilamowska K."/>
            <person name="Weinberg Z."/>
            <person name="Ruzzo W.L."/>
            <person name="Wloga D."/>
            <person name="Gaertig J."/>
            <person name="Frankel J."/>
            <person name="Tsao C.-C."/>
            <person name="Gorovsky M.A."/>
            <person name="Keeling P.J."/>
            <person name="Waller R.F."/>
            <person name="Patron N.J."/>
            <person name="Cherry J.M."/>
            <person name="Stover N.A."/>
            <person name="Krieger C.J."/>
            <person name="del Toro C."/>
            <person name="Ryder H.F."/>
            <person name="Williamson S.C."/>
            <person name="Barbeau R.A."/>
            <person name="Hamilton E.P."/>
            <person name="Orias E."/>
        </authorList>
    </citation>
    <scope>NUCLEOTIDE SEQUENCE [LARGE SCALE GENOMIC DNA]</scope>
    <source>
        <strain evidence="2">SB210</strain>
    </source>
</reference>
<proteinExistence type="predicted"/>
<dbReference type="EMBL" id="GG662429">
    <property type="protein sequence ID" value="EAS04985.2"/>
    <property type="molecule type" value="Genomic_DNA"/>
</dbReference>
<dbReference type="SUPFAM" id="SSF82171">
    <property type="entry name" value="DPP6 N-terminal domain-like"/>
    <property type="match status" value="1"/>
</dbReference>
<evidence type="ECO:0000313" key="2">
    <source>
        <dbReference type="Proteomes" id="UP000009168"/>
    </source>
</evidence>
<sequence>MQGVPQKRSVIEHSQKNNQANETIKNTLNIDDKLKFIEIEQQIKLFVQGLKYLQVENDQQGSQKIDTQSSLNKIGKTQDEYSDVKPIKRKVQLADLIKQDQTYYDKITLKEKHIAKNNLDKDVQLKDLIIKDKPLTMFMKELGEFIFIIIIQDVTFNLFGIQKDEIYTDESQVDLNFLSQVKMQFQVIYQEQSHSEKLTCCEQTFYYPQFNEGATVSQEPMICFLLGGDIGEIFVLKDVGTSFSISRRQVCTGQIQQIITPQENSYFQHENLCLVLSQLEHIYLVNFVNGIIVAQFGNQGSSGPGKYLSVSWHPSYEYFLSSRENGGIELWKIDQTIINHISEAYNTNKHPGKFFRKYVDMAYYYTLGVHVNQTGPLVYSTLMEHVLVSIDNNFVLRFTGLEIKNSESHINILTVELKLSPSEIVNVFSIDLDIYIVTKNRILVFTLNDTNPLFVDFRQIYYEPQNFSCLFVSKDYKYVIGMKEKQIYLNYQKGLFSKDHQIEVKQQMID</sequence>
<protein>
    <submittedName>
        <fullName evidence="1">Uncharacterized protein</fullName>
    </submittedName>
</protein>
<organism evidence="1 2">
    <name type="scientific">Tetrahymena thermophila (strain SB210)</name>
    <dbReference type="NCBI Taxonomy" id="312017"/>
    <lineage>
        <taxon>Eukaryota</taxon>
        <taxon>Sar</taxon>
        <taxon>Alveolata</taxon>
        <taxon>Ciliophora</taxon>
        <taxon>Intramacronucleata</taxon>
        <taxon>Oligohymenophorea</taxon>
        <taxon>Hymenostomatida</taxon>
        <taxon>Tetrahymenina</taxon>
        <taxon>Tetrahymenidae</taxon>
        <taxon>Tetrahymena</taxon>
    </lineage>
</organism>
<dbReference type="GeneID" id="7824330"/>